<organism evidence="1">
    <name type="scientific">Chromera velia CCMP2878</name>
    <dbReference type="NCBI Taxonomy" id="1169474"/>
    <lineage>
        <taxon>Eukaryota</taxon>
        <taxon>Sar</taxon>
        <taxon>Alveolata</taxon>
        <taxon>Colpodellida</taxon>
        <taxon>Chromeraceae</taxon>
        <taxon>Chromera</taxon>
    </lineage>
</organism>
<proteinExistence type="predicted"/>
<accession>A0A0G4HPV6</accession>
<name>A0A0G4HPV6_9ALVE</name>
<gene>
    <name evidence="1" type="ORF">Cvel_29964</name>
</gene>
<dbReference type="VEuPathDB" id="CryptoDB:Cvel_29964"/>
<protein>
    <submittedName>
        <fullName evidence="1">Uncharacterized protein</fullName>
    </submittedName>
</protein>
<dbReference type="AlphaFoldDB" id="A0A0G4HPV6"/>
<sequence length="85" mass="8087">MGSDGLSRGLIPTALLGGGAGMGVGGITGMSLNRGGHTDVKKGGSTTMATVAVAAGGEGYLVPLPAGPQVPIMIVGEDVAQPGID</sequence>
<reference evidence="1" key="1">
    <citation type="submission" date="2014-11" db="EMBL/GenBank/DDBJ databases">
        <authorList>
            <person name="Otto D Thomas"/>
            <person name="Naeem Raeece"/>
        </authorList>
    </citation>
    <scope>NUCLEOTIDE SEQUENCE</scope>
</reference>
<evidence type="ECO:0000313" key="1">
    <source>
        <dbReference type="EMBL" id="CEM46266.1"/>
    </source>
</evidence>
<dbReference type="EMBL" id="CDMZ01003415">
    <property type="protein sequence ID" value="CEM46266.1"/>
    <property type="molecule type" value="Genomic_DNA"/>
</dbReference>